<proteinExistence type="predicted"/>
<dbReference type="OrthoDB" id="2757952at2759"/>
<dbReference type="Proteomes" id="UP000015241">
    <property type="component" value="Unassembled WGS sequence"/>
</dbReference>
<organism evidence="1 2">
    <name type="scientific">Fomitopsis schrenkii</name>
    <name type="common">Brown rot fungus</name>
    <dbReference type="NCBI Taxonomy" id="2126942"/>
    <lineage>
        <taxon>Eukaryota</taxon>
        <taxon>Fungi</taxon>
        <taxon>Dikarya</taxon>
        <taxon>Basidiomycota</taxon>
        <taxon>Agaricomycotina</taxon>
        <taxon>Agaricomycetes</taxon>
        <taxon>Polyporales</taxon>
        <taxon>Fomitopsis</taxon>
    </lineage>
</organism>
<evidence type="ECO:0000313" key="2">
    <source>
        <dbReference type="Proteomes" id="UP000015241"/>
    </source>
</evidence>
<accession>S8FE90</accession>
<protein>
    <submittedName>
        <fullName evidence="1">Uncharacterized protein</fullName>
    </submittedName>
</protein>
<evidence type="ECO:0000313" key="1">
    <source>
        <dbReference type="EMBL" id="EPS99805.1"/>
    </source>
</evidence>
<name>S8FE90_FOMSC</name>
<sequence length="294" mass="33148">MYIYWARTPSNVSFLPALSRVPNGSLPLAVSLKKLLADAEAHLPEDQWVFLAVEATDGRTAIVRYFQTLADSYKAQKDPARKEKHLARQSAHTEHRRRERAVQDWLAVATRVEELLSQHLQKPIEEVRGVAHLVKIEWLDEIHDTAGNATIEAWNARKAAAGGGTQPAWEVRRLRWKSQFLRRVHLLLHKTSLDARRAESAASGGTFTFPGLHVNAIDEAPPERELPWRQCVSTAWINRFPLKRSSRDNDVQLVPILDVIIPDSMFSEGDLLWLEEDNLDSVPVGSESPGPEVA</sequence>
<dbReference type="HOGENOM" id="CLU_946776_0_0_1"/>
<keyword evidence="2" id="KW-1185">Reference proteome</keyword>
<gene>
    <name evidence="1" type="ORF">FOMPIDRAFT_1050154</name>
</gene>
<dbReference type="EMBL" id="KE504153">
    <property type="protein sequence ID" value="EPS99805.1"/>
    <property type="molecule type" value="Genomic_DNA"/>
</dbReference>
<dbReference type="eggNOG" id="ENOG502R02R">
    <property type="taxonomic scope" value="Eukaryota"/>
</dbReference>
<dbReference type="AlphaFoldDB" id="S8FE90"/>
<reference evidence="1 2" key="1">
    <citation type="journal article" date="2012" name="Science">
        <title>The Paleozoic origin of enzymatic lignin decomposition reconstructed from 31 fungal genomes.</title>
        <authorList>
            <person name="Floudas D."/>
            <person name="Binder M."/>
            <person name="Riley R."/>
            <person name="Barry K."/>
            <person name="Blanchette R.A."/>
            <person name="Henrissat B."/>
            <person name="Martinez A.T."/>
            <person name="Otillar R."/>
            <person name="Spatafora J.W."/>
            <person name="Yadav J.S."/>
            <person name="Aerts A."/>
            <person name="Benoit I."/>
            <person name="Boyd A."/>
            <person name="Carlson A."/>
            <person name="Copeland A."/>
            <person name="Coutinho P.M."/>
            <person name="de Vries R.P."/>
            <person name="Ferreira P."/>
            <person name="Findley K."/>
            <person name="Foster B."/>
            <person name="Gaskell J."/>
            <person name="Glotzer D."/>
            <person name="Gorecki P."/>
            <person name="Heitman J."/>
            <person name="Hesse C."/>
            <person name="Hori C."/>
            <person name="Igarashi K."/>
            <person name="Jurgens J.A."/>
            <person name="Kallen N."/>
            <person name="Kersten P."/>
            <person name="Kohler A."/>
            <person name="Kuees U."/>
            <person name="Kumar T.K.A."/>
            <person name="Kuo A."/>
            <person name="LaButti K."/>
            <person name="Larrondo L.F."/>
            <person name="Lindquist E."/>
            <person name="Ling A."/>
            <person name="Lombard V."/>
            <person name="Lucas S."/>
            <person name="Lundell T."/>
            <person name="Martin R."/>
            <person name="McLaughlin D.J."/>
            <person name="Morgenstern I."/>
            <person name="Morin E."/>
            <person name="Murat C."/>
            <person name="Nagy L.G."/>
            <person name="Nolan M."/>
            <person name="Ohm R.A."/>
            <person name="Patyshakuliyeva A."/>
            <person name="Rokas A."/>
            <person name="Ruiz-Duenas F.J."/>
            <person name="Sabat G."/>
            <person name="Salamov A."/>
            <person name="Samejima M."/>
            <person name="Schmutz J."/>
            <person name="Slot J.C."/>
            <person name="St John F."/>
            <person name="Stenlid J."/>
            <person name="Sun H."/>
            <person name="Sun S."/>
            <person name="Syed K."/>
            <person name="Tsang A."/>
            <person name="Wiebenga A."/>
            <person name="Young D."/>
            <person name="Pisabarro A."/>
            <person name="Eastwood D.C."/>
            <person name="Martin F."/>
            <person name="Cullen D."/>
            <person name="Grigoriev I.V."/>
            <person name="Hibbett D.S."/>
        </authorList>
    </citation>
    <scope>NUCLEOTIDE SEQUENCE</scope>
    <source>
        <strain evidence="2">FP-58527</strain>
    </source>
</reference>
<dbReference type="InParanoid" id="S8FE90"/>